<keyword evidence="1" id="KW-0808">Transferase</keyword>
<dbReference type="Gene3D" id="3.40.50.2000">
    <property type="entry name" value="Glycogen Phosphorylase B"/>
    <property type="match status" value="1"/>
</dbReference>
<feature type="compositionally biased region" description="Low complexity" evidence="2">
    <location>
        <begin position="88"/>
        <end position="102"/>
    </location>
</feature>
<proteinExistence type="predicted"/>
<feature type="region of interest" description="Disordered" evidence="2">
    <location>
        <begin position="121"/>
        <end position="147"/>
    </location>
</feature>
<reference evidence="4" key="2">
    <citation type="submission" date="2021-05" db="UniProtKB">
        <authorList>
            <consortium name="EnsemblPlants"/>
        </authorList>
    </citation>
    <scope>IDENTIFICATION</scope>
    <source>
        <strain evidence="4">subsp. malaccensis</strain>
    </source>
</reference>
<dbReference type="EnsemblPlants" id="Ma10_t23600.1">
    <property type="protein sequence ID" value="Ma10_p23600.1"/>
    <property type="gene ID" value="Ma10_g23600"/>
</dbReference>
<dbReference type="SMR" id="A0A804KZK5"/>
<keyword evidence="5" id="KW-1185">Reference proteome</keyword>
<dbReference type="PANTHER" id="PTHR48045">
    <property type="entry name" value="UDP-GLYCOSYLTRANSFERASE 72B1"/>
    <property type="match status" value="1"/>
</dbReference>
<dbReference type="InterPro" id="IPR002213">
    <property type="entry name" value="UDP_glucos_trans"/>
</dbReference>
<accession>A0A804KZK5</accession>
<dbReference type="EMBL" id="HG996476">
    <property type="protein sequence ID" value="CAG1854418.1"/>
    <property type="molecule type" value="Genomic_DNA"/>
</dbReference>
<dbReference type="InParanoid" id="A0A804KZK5"/>
<dbReference type="GO" id="GO:0008194">
    <property type="term" value="F:UDP-glycosyltransferase activity"/>
    <property type="evidence" value="ECO:0007669"/>
    <property type="project" value="InterPro"/>
</dbReference>
<feature type="region of interest" description="Disordered" evidence="2">
    <location>
        <begin position="72"/>
        <end position="102"/>
    </location>
</feature>
<name>A0A804KZK5_MUSAM</name>
<dbReference type="Proteomes" id="UP000012960">
    <property type="component" value="Unplaced"/>
</dbReference>
<dbReference type="AlphaFoldDB" id="A0A804KZK5"/>
<organism evidence="4 5">
    <name type="scientific">Musa acuminata subsp. malaccensis</name>
    <name type="common">Wild banana</name>
    <name type="synonym">Musa malaccensis</name>
    <dbReference type="NCBI Taxonomy" id="214687"/>
    <lineage>
        <taxon>Eukaryota</taxon>
        <taxon>Viridiplantae</taxon>
        <taxon>Streptophyta</taxon>
        <taxon>Embryophyta</taxon>
        <taxon>Tracheophyta</taxon>
        <taxon>Spermatophyta</taxon>
        <taxon>Magnoliopsida</taxon>
        <taxon>Liliopsida</taxon>
        <taxon>Zingiberales</taxon>
        <taxon>Musaceae</taxon>
        <taxon>Musa</taxon>
    </lineage>
</organism>
<reference evidence="3" key="1">
    <citation type="submission" date="2021-03" db="EMBL/GenBank/DDBJ databases">
        <authorList>
            <consortium name="Genoscope - CEA"/>
            <person name="William W."/>
        </authorList>
    </citation>
    <scope>NUCLEOTIDE SEQUENCE</scope>
    <source>
        <strain evidence="3">Doubled-haploid Pahang</strain>
    </source>
</reference>
<dbReference type="PANTHER" id="PTHR48045:SF30">
    <property type="entry name" value="UDP-GLYCOSYLTRANSFERASE 76H1-LIKE"/>
    <property type="match status" value="1"/>
</dbReference>
<evidence type="ECO:0000256" key="2">
    <source>
        <dbReference type="SAM" id="MobiDB-lite"/>
    </source>
</evidence>
<evidence type="ECO:0000313" key="4">
    <source>
        <dbReference type="EnsemblPlants" id="Ma10_p23600.1"/>
    </source>
</evidence>
<evidence type="ECO:0000313" key="5">
    <source>
        <dbReference type="Proteomes" id="UP000012960"/>
    </source>
</evidence>
<feature type="compositionally biased region" description="Polar residues" evidence="2">
    <location>
        <begin position="121"/>
        <end position="136"/>
    </location>
</feature>
<evidence type="ECO:0000256" key="1">
    <source>
        <dbReference type="ARBA" id="ARBA00022679"/>
    </source>
</evidence>
<sequence length="265" mass="27852">MPQGTVASEWEIRMFLVAMPDGLVTGLDAAMRCVVSAAFLWMAEVVGVLRVPLCTDGAVLCAMFSVLEPSSAGSSSSTSFPASPPIESATSPRASSSAPSSPRSRASYAAWAKMSPKLPPASSTFARASTPPSTLAGSPRDGHRGLRKLRFGRDPAALRADQARGGVGGQRAAFLWSLKGQAEELLPPGFLDRTKGRGLVVSWAPQSDVLRHAAVGAFGTHCGWNSVLEAITAGAPMVRRPFFGDQSMTARSVSFVWKIGVEFEG</sequence>
<dbReference type="Gramene" id="Ma10_t23600.1">
    <property type="protein sequence ID" value="Ma10_p23600.1"/>
    <property type="gene ID" value="Ma10_g23600"/>
</dbReference>
<gene>
    <name evidence="3" type="ORF">GSMUA_326440.1</name>
</gene>
<evidence type="ECO:0000313" key="3">
    <source>
        <dbReference type="EMBL" id="CAG1854418.1"/>
    </source>
</evidence>
<dbReference type="SUPFAM" id="SSF53756">
    <property type="entry name" value="UDP-Glycosyltransferase/glycogen phosphorylase"/>
    <property type="match status" value="1"/>
</dbReference>
<feature type="compositionally biased region" description="Low complexity" evidence="2">
    <location>
        <begin position="72"/>
        <end position="81"/>
    </location>
</feature>
<protein>
    <submittedName>
        <fullName evidence="3">(wild Malaysian banana) hypothetical protein</fullName>
    </submittedName>
</protein>
<dbReference type="OrthoDB" id="5835829at2759"/>
<dbReference type="Pfam" id="PF00201">
    <property type="entry name" value="UDPGT"/>
    <property type="match status" value="1"/>
</dbReference>